<dbReference type="InterPro" id="IPR036457">
    <property type="entry name" value="PPM-type-like_dom_sf"/>
</dbReference>
<evidence type="ECO:0000256" key="1">
    <source>
        <dbReference type="ARBA" id="ARBA00001936"/>
    </source>
</evidence>
<dbReference type="EC" id="3.1.3.16" evidence="8"/>
<keyword evidence="4 8" id="KW-0479">Metal-binding</keyword>
<reference evidence="11" key="1">
    <citation type="journal article" date="2012" name="BMC Genomics">
        <title>Development and validation of genic-SSR markers in sesame by RNA-seq.</title>
        <authorList>
            <person name="Zhang H."/>
            <person name="Wei L."/>
            <person name="Miao H."/>
            <person name="Zhang T."/>
            <person name="Wang C."/>
        </authorList>
    </citation>
    <scope>NUCLEOTIDE SEQUENCE</scope>
</reference>
<keyword evidence="5 8" id="KW-0378">Hydrolase</keyword>
<keyword evidence="7 8" id="KW-0464">Manganese</keyword>
<comment type="similarity">
    <text evidence="3 8">Belongs to the PP2C family.</text>
</comment>
<dbReference type="OrthoDB" id="60843at2759"/>
<dbReference type="RefSeq" id="XP_011099582.2">
    <property type="nucleotide sequence ID" value="XM_011101280.2"/>
</dbReference>
<comment type="catalytic activity">
    <reaction evidence="8">
        <text>O-phospho-L-threonyl-[protein] + H2O = L-threonyl-[protein] + phosphate</text>
        <dbReference type="Rhea" id="RHEA:47004"/>
        <dbReference type="Rhea" id="RHEA-COMP:11060"/>
        <dbReference type="Rhea" id="RHEA-COMP:11605"/>
        <dbReference type="ChEBI" id="CHEBI:15377"/>
        <dbReference type="ChEBI" id="CHEBI:30013"/>
        <dbReference type="ChEBI" id="CHEBI:43474"/>
        <dbReference type="ChEBI" id="CHEBI:61977"/>
        <dbReference type="EC" id="3.1.3.16"/>
    </reaction>
</comment>
<reference evidence="11" key="2">
    <citation type="submission" date="2025-08" db="UniProtKB">
        <authorList>
            <consortium name="RefSeq"/>
        </authorList>
    </citation>
    <scope>IDENTIFICATION</scope>
</reference>
<dbReference type="KEGG" id="sind:105177964"/>
<evidence type="ECO:0000313" key="11">
    <source>
        <dbReference type="RefSeq" id="XP_011099582.2"/>
    </source>
</evidence>
<dbReference type="Gene3D" id="3.60.40.10">
    <property type="entry name" value="PPM-type phosphatase domain"/>
    <property type="match status" value="2"/>
</dbReference>
<evidence type="ECO:0000256" key="2">
    <source>
        <dbReference type="ARBA" id="ARBA00001946"/>
    </source>
</evidence>
<evidence type="ECO:0000259" key="9">
    <source>
        <dbReference type="PROSITE" id="PS51746"/>
    </source>
</evidence>
<comment type="catalytic activity">
    <reaction evidence="8">
        <text>O-phospho-L-seryl-[protein] + H2O = L-seryl-[protein] + phosphate</text>
        <dbReference type="Rhea" id="RHEA:20629"/>
        <dbReference type="Rhea" id="RHEA-COMP:9863"/>
        <dbReference type="Rhea" id="RHEA-COMP:11604"/>
        <dbReference type="ChEBI" id="CHEBI:15377"/>
        <dbReference type="ChEBI" id="CHEBI:29999"/>
        <dbReference type="ChEBI" id="CHEBI:43474"/>
        <dbReference type="ChEBI" id="CHEBI:83421"/>
        <dbReference type="EC" id="3.1.3.16"/>
    </reaction>
</comment>
<dbReference type="PROSITE" id="PS51746">
    <property type="entry name" value="PPM_2"/>
    <property type="match status" value="1"/>
</dbReference>
<gene>
    <name evidence="11" type="primary">LOC105177964</name>
</gene>
<dbReference type="SMART" id="SM00331">
    <property type="entry name" value="PP2C_SIG"/>
    <property type="match status" value="1"/>
</dbReference>
<evidence type="ECO:0000256" key="5">
    <source>
        <dbReference type="ARBA" id="ARBA00022801"/>
    </source>
</evidence>
<name>A0A6I9UMT7_SESIN</name>
<evidence type="ECO:0000256" key="3">
    <source>
        <dbReference type="ARBA" id="ARBA00006702"/>
    </source>
</evidence>
<dbReference type="FunFam" id="3.60.40.10:FF:000138">
    <property type="entry name" value="5-azacytidine resistance protein azr1"/>
    <property type="match status" value="1"/>
</dbReference>
<evidence type="ECO:0000256" key="6">
    <source>
        <dbReference type="ARBA" id="ARBA00022842"/>
    </source>
</evidence>
<evidence type="ECO:0000313" key="10">
    <source>
        <dbReference type="Proteomes" id="UP000504604"/>
    </source>
</evidence>
<accession>A0A6I9UMT7</accession>
<dbReference type="PANTHER" id="PTHR12320:SF88">
    <property type="entry name" value="PROTEIN PHOSPHATASE"/>
    <property type="match status" value="1"/>
</dbReference>
<comment type="cofactor">
    <cofactor evidence="1 8">
        <name>Mn(2+)</name>
        <dbReference type="ChEBI" id="CHEBI:29035"/>
    </cofactor>
</comment>
<dbReference type="SMART" id="SM00332">
    <property type="entry name" value="PP2Cc"/>
    <property type="match status" value="1"/>
</dbReference>
<dbReference type="SUPFAM" id="SSF81606">
    <property type="entry name" value="PP2C-like"/>
    <property type="match status" value="1"/>
</dbReference>
<dbReference type="CDD" id="cd00143">
    <property type="entry name" value="PP2Cc"/>
    <property type="match status" value="1"/>
</dbReference>
<sequence>MPSGLLSNLNVAFGFGFPRAGRLKQSQPLHLIEALFSGRSPSGVIPGSAGEVLRYSSKRGGRKIMAASGSMVASGDLVVDALVSSCGNVSGFVKPGGVFFSDRSYKICRRARVSMRSGAMESHHGPHGCLVFDFEPRYNNSGPFLSKGLSKDPAFSSSCYSDGDRVLPEVSTDGSLSAEQLSSLAISVEQRSPNHSILKLLSGACYLPHPAKEETGGEDAHFICADEQVIGVADGVGGWADVGVNAGEYARELMSNSVKAIREVPDGDVEPLRVLEKAHAATKAMGSSTACIIALKNQDLHAINLGDSGFIIVRDGSTVFESPVQQHGFNFTYQLERGNRGDLPSSGQVFKISVVPGDVVVAGSDGLFDNLYSKEVAAIVADALREGLSPDATAEKIAAFARLRAVDRKHRTPFSTAAQEAGFSYYGGKLDDLTVVVSYVSASANA</sequence>
<dbReference type="GO" id="GO:0004722">
    <property type="term" value="F:protein serine/threonine phosphatase activity"/>
    <property type="evidence" value="ECO:0007669"/>
    <property type="project" value="UniProtKB-EC"/>
</dbReference>
<dbReference type="InterPro" id="IPR001932">
    <property type="entry name" value="PPM-type_phosphatase-like_dom"/>
</dbReference>
<proteinExistence type="inferred from homology"/>
<evidence type="ECO:0000256" key="7">
    <source>
        <dbReference type="ARBA" id="ARBA00023211"/>
    </source>
</evidence>
<dbReference type="InParanoid" id="A0A6I9UMT7"/>
<keyword evidence="6 8" id="KW-0460">Magnesium</keyword>
<feature type="domain" description="PPM-type phosphatase" evidence="9">
    <location>
        <begin position="201"/>
        <end position="440"/>
    </location>
</feature>
<protein>
    <recommendedName>
        <fullName evidence="8">Protein phosphatase</fullName>
        <ecNumber evidence="8">3.1.3.16</ecNumber>
    </recommendedName>
</protein>
<evidence type="ECO:0000256" key="4">
    <source>
        <dbReference type="ARBA" id="ARBA00022723"/>
    </source>
</evidence>
<dbReference type="PANTHER" id="PTHR12320">
    <property type="entry name" value="PROTEIN PHOSPHATASE 2C"/>
    <property type="match status" value="1"/>
</dbReference>
<organism evidence="10 11">
    <name type="scientific">Sesamum indicum</name>
    <name type="common">Oriental sesame</name>
    <name type="synonym">Sesamum orientale</name>
    <dbReference type="NCBI Taxonomy" id="4182"/>
    <lineage>
        <taxon>Eukaryota</taxon>
        <taxon>Viridiplantae</taxon>
        <taxon>Streptophyta</taxon>
        <taxon>Embryophyta</taxon>
        <taxon>Tracheophyta</taxon>
        <taxon>Spermatophyta</taxon>
        <taxon>Magnoliopsida</taxon>
        <taxon>eudicotyledons</taxon>
        <taxon>Gunneridae</taxon>
        <taxon>Pentapetalae</taxon>
        <taxon>asterids</taxon>
        <taxon>lamiids</taxon>
        <taxon>Lamiales</taxon>
        <taxon>Pedaliaceae</taxon>
        <taxon>Sesamum</taxon>
    </lineage>
</organism>
<dbReference type="Proteomes" id="UP000504604">
    <property type="component" value="Linkage group LG15"/>
</dbReference>
<keyword evidence="10" id="KW-1185">Reference proteome</keyword>
<dbReference type="AlphaFoldDB" id="A0A6I9UMT7"/>
<comment type="cofactor">
    <cofactor evidence="2 8">
        <name>Mg(2+)</name>
        <dbReference type="ChEBI" id="CHEBI:18420"/>
    </cofactor>
</comment>
<evidence type="ECO:0000256" key="8">
    <source>
        <dbReference type="RuleBase" id="RU366020"/>
    </source>
</evidence>
<dbReference type="InterPro" id="IPR039123">
    <property type="entry name" value="PPTC7"/>
</dbReference>
<dbReference type="GO" id="GO:0046872">
    <property type="term" value="F:metal ion binding"/>
    <property type="evidence" value="ECO:0007669"/>
    <property type="project" value="UniProtKB-UniRule"/>
</dbReference>
<keyword evidence="8" id="KW-0904">Protein phosphatase</keyword>
<dbReference type="GeneID" id="105177964"/>